<protein>
    <recommendedName>
        <fullName evidence="5">NADP-dependent oxidoreductase domain-containing protein</fullName>
    </recommendedName>
</protein>
<dbReference type="EMBL" id="JAVFWL010000004">
    <property type="protein sequence ID" value="KAK6750749.1"/>
    <property type="molecule type" value="Genomic_DNA"/>
</dbReference>
<dbReference type="InterPro" id="IPR036812">
    <property type="entry name" value="NAD(P)_OxRdtase_dom_sf"/>
</dbReference>
<comment type="caution">
    <text evidence="6">The sequence shown here is derived from an EMBL/GenBank/DDBJ whole genome shotgun (WGS) entry which is preliminary data.</text>
</comment>
<dbReference type="InterPro" id="IPR018170">
    <property type="entry name" value="Aldo/ket_reductase_CS"/>
</dbReference>
<dbReference type="PROSITE" id="PS00798">
    <property type="entry name" value="ALDOKETO_REDUCTASE_1"/>
    <property type="match status" value="2"/>
</dbReference>
<dbReference type="SUPFAM" id="SSF51430">
    <property type="entry name" value="NAD(P)-linked oxidoreductase"/>
    <property type="match status" value="2"/>
</dbReference>
<feature type="domain" description="NADP-dependent oxidoreductase" evidence="5">
    <location>
        <begin position="360"/>
        <end position="616"/>
    </location>
</feature>
<dbReference type="Pfam" id="PF00248">
    <property type="entry name" value="Aldo_ket_red"/>
    <property type="match status" value="2"/>
</dbReference>
<comment type="similarity">
    <text evidence="1">Belongs to the aldo/keto reductase family.</text>
</comment>
<evidence type="ECO:0000259" key="5">
    <source>
        <dbReference type="Pfam" id="PF00248"/>
    </source>
</evidence>
<dbReference type="InterPro" id="IPR023210">
    <property type="entry name" value="NADP_OxRdtase_dom"/>
</dbReference>
<organism evidence="6 7">
    <name type="scientific">Necator americanus</name>
    <name type="common">Human hookworm</name>
    <dbReference type="NCBI Taxonomy" id="51031"/>
    <lineage>
        <taxon>Eukaryota</taxon>
        <taxon>Metazoa</taxon>
        <taxon>Ecdysozoa</taxon>
        <taxon>Nematoda</taxon>
        <taxon>Chromadorea</taxon>
        <taxon>Rhabditida</taxon>
        <taxon>Rhabditina</taxon>
        <taxon>Rhabditomorpha</taxon>
        <taxon>Strongyloidea</taxon>
        <taxon>Ancylostomatidae</taxon>
        <taxon>Bunostominae</taxon>
        <taxon>Necator</taxon>
    </lineage>
</organism>
<keyword evidence="7" id="KW-1185">Reference proteome</keyword>
<feature type="region of interest" description="Disordered" evidence="4">
    <location>
        <begin position="286"/>
        <end position="309"/>
    </location>
</feature>
<dbReference type="Proteomes" id="UP001303046">
    <property type="component" value="Unassembled WGS sequence"/>
</dbReference>
<keyword evidence="2" id="KW-0521">NADP</keyword>
<dbReference type="Gene3D" id="3.20.20.100">
    <property type="entry name" value="NADP-dependent oxidoreductase domain"/>
    <property type="match status" value="2"/>
</dbReference>
<dbReference type="PRINTS" id="PR00069">
    <property type="entry name" value="ALDKETRDTASE"/>
</dbReference>
<proteinExistence type="inferred from homology"/>
<accession>A0ABR1DJV9</accession>
<evidence type="ECO:0000313" key="7">
    <source>
        <dbReference type="Proteomes" id="UP001303046"/>
    </source>
</evidence>
<name>A0ABR1DJV9_NECAM</name>
<gene>
    <name evidence="6" type="primary">Necator_chrIV.g15909</name>
    <name evidence="6" type="ORF">RB195_002614</name>
</gene>
<reference evidence="6 7" key="1">
    <citation type="submission" date="2023-08" db="EMBL/GenBank/DDBJ databases">
        <title>A Necator americanus chromosomal reference genome.</title>
        <authorList>
            <person name="Ilik V."/>
            <person name="Petrzelkova K.J."/>
            <person name="Pardy F."/>
            <person name="Fuh T."/>
            <person name="Niatou-Singa F.S."/>
            <person name="Gouil Q."/>
            <person name="Baker L."/>
            <person name="Ritchie M.E."/>
            <person name="Jex A.R."/>
            <person name="Gazzola D."/>
            <person name="Li H."/>
            <person name="Toshio Fujiwara R."/>
            <person name="Zhan B."/>
            <person name="Aroian R.V."/>
            <person name="Pafco B."/>
            <person name="Schwarz E.M."/>
        </authorList>
    </citation>
    <scope>NUCLEOTIDE SEQUENCE [LARGE SCALE GENOMIC DNA]</scope>
    <source>
        <strain evidence="6 7">Aroian</strain>
        <tissue evidence="6">Whole animal</tissue>
    </source>
</reference>
<feature type="domain" description="NADP-dependent oxidoreductase" evidence="5">
    <location>
        <begin position="21"/>
        <end position="280"/>
    </location>
</feature>
<keyword evidence="3" id="KW-0560">Oxidoreductase</keyword>
<dbReference type="PROSITE" id="PS00063">
    <property type="entry name" value="ALDOKETO_REDUCTASE_3"/>
    <property type="match status" value="1"/>
</dbReference>
<feature type="compositionally biased region" description="Polar residues" evidence="4">
    <location>
        <begin position="300"/>
        <end position="309"/>
    </location>
</feature>
<sequence length="630" mass="72488">MKEISGGTHMLRTGYAIPLVGLGTYKLSGELMKRAVDAALSVGYRLFDTAKFYFNEADLGEALEISLRRHNLTREDVFITTKIYPTSCEDFYEEIRGILEKSLSDLRTRYVDLVLIHFPKTKDATTNDPANAFHRRNTYLALEKLKSEGMLRSVGVSNYEIRHMEEIKRYAQDMPAVNQVEFHPHFTRVQLRDYCVGNNIFFQAYSSLARHNQELLEHKNVLQIAMKYGTSAPIILLSWALSQEVGVIPKSSQPQRIEENLKATEIKLSKAEVHLLESLNKDRNYVRMPEKQKENRKRNSSQTRQINNNDTAITKNGLDLLSRILFAFLSFPNEMSSLKNVKGGAFKLNTGYYIPLFGFGTYTVTEKEVKHAVNEALRCGYRLFDTARYYENEAELGEALEDLLPKYGLTREDVFITTKFHIDPDDPAGGARRLVLNSLVKLKVSYIDMVLIHYPKALKCDDKDEKNKLHRKLTYLELEKLKEEGKIRSVGVSNYEISHIEEIKEYSKMIPCSDQVEFHPHFTREELRQYCKKKGIFLQAFSSMARFAPTLVNEPVLVDIAKRRFKTVAIILLSFAVSQGVGVVPRSIVPREIRENFEATKLVLDGEEIELLKKLNRNHNYIRCTGWLVE</sequence>
<evidence type="ECO:0000256" key="1">
    <source>
        <dbReference type="ARBA" id="ARBA00007905"/>
    </source>
</evidence>
<evidence type="ECO:0000256" key="4">
    <source>
        <dbReference type="SAM" id="MobiDB-lite"/>
    </source>
</evidence>
<evidence type="ECO:0000256" key="3">
    <source>
        <dbReference type="ARBA" id="ARBA00023002"/>
    </source>
</evidence>
<dbReference type="PANTHER" id="PTHR43827:SF3">
    <property type="entry name" value="NADP-DEPENDENT OXIDOREDUCTASE DOMAIN-CONTAINING PROTEIN"/>
    <property type="match status" value="1"/>
</dbReference>
<dbReference type="PANTHER" id="PTHR43827">
    <property type="entry name" value="2,5-DIKETO-D-GLUCONIC ACID REDUCTASE"/>
    <property type="match status" value="1"/>
</dbReference>
<evidence type="ECO:0000313" key="6">
    <source>
        <dbReference type="EMBL" id="KAK6750749.1"/>
    </source>
</evidence>
<evidence type="ECO:0000256" key="2">
    <source>
        <dbReference type="ARBA" id="ARBA00022857"/>
    </source>
</evidence>
<dbReference type="PROSITE" id="PS00062">
    <property type="entry name" value="ALDOKETO_REDUCTASE_2"/>
    <property type="match status" value="1"/>
</dbReference>
<dbReference type="InterPro" id="IPR020471">
    <property type="entry name" value="AKR"/>
</dbReference>